<dbReference type="InterPro" id="IPR000600">
    <property type="entry name" value="ROK"/>
</dbReference>
<dbReference type="GO" id="GO:0016301">
    <property type="term" value="F:kinase activity"/>
    <property type="evidence" value="ECO:0007669"/>
    <property type="project" value="UniProtKB-KW"/>
</dbReference>
<evidence type="ECO:0000313" key="6">
    <source>
        <dbReference type="Proteomes" id="UP000236729"/>
    </source>
</evidence>
<accession>A0A1H6EE67</accession>
<dbReference type="EMBL" id="FNVB01000011">
    <property type="protein sequence ID" value="SEG96100.1"/>
    <property type="molecule type" value="Genomic_DNA"/>
</dbReference>
<dbReference type="SMR" id="A0A1H6EE67"/>
<evidence type="ECO:0000259" key="2">
    <source>
        <dbReference type="Pfam" id="PF12802"/>
    </source>
</evidence>
<dbReference type="GO" id="GO:0003700">
    <property type="term" value="F:DNA-binding transcription factor activity"/>
    <property type="evidence" value="ECO:0007669"/>
    <property type="project" value="InterPro"/>
</dbReference>
<dbReference type="Gene3D" id="3.30.420.40">
    <property type="match status" value="2"/>
</dbReference>
<reference evidence="3" key="2">
    <citation type="submission" date="2016-10" db="EMBL/GenBank/DDBJ databases">
        <authorList>
            <person name="de Groot N.N."/>
        </authorList>
    </citation>
    <scope>NUCLEOTIDE SEQUENCE [LARGE SCALE GENOMIC DNA]</scope>
    <source>
        <strain evidence="3">ATCC 20501</strain>
    </source>
</reference>
<keyword evidence="3" id="KW-0808">Transferase</keyword>
<dbReference type="InterPro" id="IPR036388">
    <property type="entry name" value="WH-like_DNA-bd_sf"/>
</dbReference>
<keyword evidence="3" id="KW-0418">Kinase</keyword>
<dbReference type="InterPro" id="IPR000835">
    <property type="entry name" value="HTH_MarR-typ"/>
</dbReference>
<dbReference type="AlphaFoldDB" id="A0A1H6EE67"/>
<protein>
    <submittedName>
        <fullName evidence="3">Sugar kinase of the NBD/HSP70 family, may contain an N-terminal HTH domain</fullName>
    </submittedName>
</protein>
<dbReference type="InterPro" id="IPR043129">
    <property type="entry name" value="ATPase_NBD"/>
</dbReference>
<dbReference type="Pfam" id="PF00480">
    <property type="entry name" value="ROK"/>
    <property type="match status" value="1"/>
</dbReference>
<dbReference type="Proteomes" id="UP000199690">
    <property type="component" value="Unassembled WGS sequence"/>
</dbReference>
<organism evidence="3 6">
    <name type="scientific">Saccharopolyspora kobensis</name>
    <dbReference type="NCBI Taxonomy" id="146035"/>
    <lineage>
        <taxon>Bacteria</taxon>
        <taxon>Bacillati</taxon>
        <taxon>Actinomycetota</taxon>
        <taxon>Actinomycetes</taxon>
        <taxon>Pseudonocardiales</taxon>
        <taxon>Pseudonocardiaceae</taxon>
        <taxon>Saccharopolyspora</taxon>
    </lineage>
</organism>
<dbReference type="RefSeq" id="WP_093350480.1">
    <property type="nucleotide sequence ID" value="NZ_FNVB01000011.1"/>
</dbReference>
<dbReference type="Gene3D" id="1.10.10.10">
    <property type="entry name" value="Winged helix-like DNA-binding domain superfamily/Winged helix DNA-binding domain"/>
    <property type="match status" value="1"/>
</dbReference>
<reference evidence="5 6" key="1">
    <citation type="submission" date="2016-10" db="EMBL/GenBank/DDBJ databases">
        <authorList>
            <person name="Varghese N."/>
            <person name="Submissions S."/>
        </authorList>
    </citation>
    <scope>NUCLEOTIDE SEQUENCE [LARGE SCALE GENOMIC DNA]</scope>
    <source>
        <strain evidence="6">ATCC 20501</strain>
        <strain evidence="4 5">CGMCC 4.3529</strain>
    </source>
</reference>
<dbReference type="PANTHER" id="PTHR18964:SF149">
    <property type="entry name" value="BIFUNCTIONAL UDP-N-ACETYLGLUCOSAMINE 2-EPIMERASE_N-ACETYLMANNOSAMINE KINASE"/>
    <property type="match status" value="1"/>
</dbReference>
<dbReference type="SUPFAM" id="SSF46785">
    <property type="entry name" value="Winged helix' DNA-binding domain"/>
    <property type="match status" value="1"/>
</dbReference>
<evidence type="ECO:0000313" key="5">
    <source>
        <dbReference type="Proteomes" id="UP000199690"/>
    </source>
</evidence>
<evidence type="ECO:0000313" key="3">
    <source>
        <dbReference type="EMBL" id="SEG96100.1"/>
    </source>
</evidence>
<accession>A0A1I1QJP6</accession>
<proteinExistence type="inferred from homology"/>
<dbReference type="InterPro" id="IPR036390">
    <property type="entry name" value="WH_DNA-bd_sf"/>
</dbReference>
<comment type="similarity">
    <text evidence="1">Belongs to the ROK (NagC/XylR) family.</text>
</comment>
<evidence type="ECO:0000313" key="4">
    <source>
        <dbReference type="EMBL" id="SFD22227.1"/>
    </source>
</evidence>
<dbReference type="PANTHER" id="PTHR18964">
    <property type="entry name" value="ROK (REPRESSOR, ORF, KINASE) FAMILY"/>
    <property type="match status" value="1"/>
</dbReference>
<dbReference type="Proteomes" id="UP000236729">
    <property type="component" value="Unassembled WGS sequence"/>
</dbReference>
<dbReference type="SUPFAM" id="SSF53067">
    <property type="entry name" value="Actin-like ATPase domain"/>
    <property type="match status" value="1"/>
</dbReference>
<sequence length="413" mass="43215">MAEASWQGTNLPRVGGFNRAVVLDTIRRRGEISRVELAQRTGLTAQTMSNIVRALIEDGLVTENGHAPSTGGKRRVLLKVAADAYSSVGLHLDPERITGVLLDMAGGVRMRSTRRLPDGATPQAAASALARTLQQLVRRSGIDESRVLGVGLAVPGPLDSAHRQVLSPPNLAGWGAVPLADIVAERAGLPVVMDNDATAAAIGERWAGGEHRTGSFVYVYWGTGVGIGVVLDDQVHRGVSNNAGEIGHLNSGGGRGCHCGRRGCLETHCSMRAIVADWRSAGGETDEASIAQSYEQLTRRAADGDAVAGKVLRAAATKLGQALASVVSVLDVDRVVLGGPALRHVSELVRTQVSKVLSKQVWAPEVRPVQVTPALIGEDAGAVGAASLVLDRAYSPRLATLLGAGPERSGQRR</sequence>
<dbReference type="EMBL" id="FOME01000003">
    <property type="protein sequence ID" value="SFD22227.1"/>
    <property type="molecule type" value="Genomic_DNA"/>
</dbReference>
<name>A0A1H6EE67_9PSEU</name>
<dbReference type="Pfam" id="PF12802">
    <property type="entry name" value="MarR_2"/>
    <property type="match status" value="1"/>
</dbReference>
<feature type="domain" description="HTH marR-type" evidence="2">
    <location>
        <begin position="20"/>
        <end position="63"/>
    </location>
</feature>
<evidence type="ECO:0000256" key="1">
    <source>
        <dbReference type="ARBA" id="ARBA00006479"/>
    </source>
</evidence>
<keyword evidence="5" id="KW-1185">Reference proteome</keyword>
<gene>
    <name evidence="3" type="ORF">SAMN02982929_06304</name>
    <name evidence="4" type="ORF">SAMN05216506_103122</name>
</gene>